<proteinExistence type="predicted"/>
<evidence type="ECO:0000313" key="2">
    <source>
        <dbReference type="Proteomes" id="UP000265520"/>
    </source>
</evidence>
<evidence type="ECO:0000313" key="1">
    <source>
        <dbReference type="EMBL" id="MCI86212.1"/>
    </source>
</evidence>
<dbReference type="EMBL" id="LXQA011134270">
    <property type="protein sequence ID" value="MCI86212.1"/>
    <property type="molecule type" value="Genomic_DNA"/>
</dbReference>
<dbReference type="AlphaFoldDB" id="A0A392VFH5"/>
<name>A0A392VFH5_9FABA</name>
<dbReference type="Proteomes" id="UP000265520">
    <property type="component" value="Unassembled WGS sequence"/>
</dbReference>
<reference evidence="1 2" key="1">
    <citation type="journal article" date="2018" name="Front. Plant Sci.">
        <title>Red Clover (Trifolium pratense) and Zigzag Clover (T. medium) - A Picture of Genomic Similarities and Differences.</title>
        <authorList>
            <person name="Dluhosova J."/>
            <person name="Istvanek J."/>
            <person name="Nedelnik J."/>
            <person name="Repkova J."/>
        </authorList>
    </citation>
    <scope>NUCLEOTIDE SEQUENCE [LARGE SCALE GENOMIC DNA]</scope>
    <source>
        <strain evidence="2">cv. 10/8</strain>
        <tissue evidence="1">Leaf</tissue>
    </source>
</reference>
<feature type="non-terminal residue" evidence="1">
    <location>
        <position position="1"/>
    </location>
</feature>
<keyword evidence="2" id="KW-1185">Reference proteome</keyword>
<feature type="non-terminal residue" evidence="1">
    <location>
        <position position="32"/>
    </location>
</feature>
<protein>
    <submittedName>
        <fullName evidence="1">Uncharacterized protein</fullName>
    </submittedName>
</protein>
<comment type="caution">
    <text evidence="1">The sequence shown here is derived from an EMBL/GenBank/DDBJ whole genome shotgun (WGS) entry which is preliminary data.</text>
</comment>
<accession>A0A392VFH5</accession>
<organism evidence="1 2">
    <name type="scientific">Trifolium medium</name>
    <dbReference type="NCBI Taxonomy" id="97028"/>
    <lineage>
        <taxon>Eukaryota</taxon>
        <taxon>Viridiplantae</taxon>
        <taxon>Streptophyta</taxon>
        <taxon>Embryophyta</taxon>
        <taxon>Tracheophyta</taxon>
        <taxon>Spermatophyta</taxon>
        <taxon>Magnoliopsida</taxon>
        <taxon>eudicotyledons</taxon>
        <taxon>Gunneridae</taxon>
        <taxon>Pentapetalae</taxon>
        <taxon>rosids</taxon>
        <taxon>fabids</taxon>
        <taxon>Fabales</taxon>
        <taxon>Fabaceae</taxon>
        <taxon>Papilionoideae</taxon>
        <taxon>50 kb inversion clade</taxon>
        <taxon>NPAAA clade</taxon>
        <taxon>Hologalegina</taxon>
        <taxon>IRL clade</taxon>
        <taxon>Trifolieae</taxon>
        <taxon>Trifolium</taxon>
    </lineage>
</organism>
<sequence>SAAAAAVATTFDIDCFGVGGVVDVFDVEKEEK</sequence>